<proteinExistence type="inferred from homology"/>
<dbReference type="Proteomes" id="UP001055115">
    <property type="component" value="Unassembled WGS sequence"/>
</dbReference>
<evidence type="ECO:0000256" key="1">
    <source>
        <dbReference type="ARBA" id="ARBA00006439"/>
    </source>
</evidence>
<comment type="similarity">
    <text evidence="1">Belongs to the trichothecene O-acetyltransferase family.</text>
</comment>
<evidence type="ECO:0000313" key="3">
    <source>
        <dbReference type="EMBL" id="GKT51940.1"/>
    </source>
</evidence>
<reference evidence="3 4" key="1">
    <citation type="submission" date="2022-03" db="EMBL/GenBank/DDBJ databases">
        <title>Genome data of Colletotrichum spp.</title>
        <authorList>
            <person name="Utami Y.D."/>
            <person name="Hiruma K."/>
        </authorList>
    </citation>
    <scope>NUCLEOTIDE SEQUENCE [LARGE SCALE GENOMIC DNA]</scope>
    <source>
        <strain evidence="3 4">MAFF 239500</strain>
    </source>
</reference>
<sequence>MPMPHLARAALPPTSLRAHDYQWRLANATDLPQSWIRTALGAEAWLGRREYLSCGQYTSYISTTLRIQSTGTTVDDLEYRFSRALVHLRFCHPELACRVVRLVAYDYPGCPPEVAYTVAKDAGSVSDRAKRTIHRTIKRQSGIQLSSIITGDSKTSSLPLSSVKIFVANNQSQATELGIGARVKVIFAFHPVLWDGVSSRIFVGDLLRCAGELWADEGPSLSTLQQYDWGTETDNLAGSILDACRPGVTAIGYGFAKKRDEHERIMHEGASGWGLPVTDAEGDPKTIRRSLTIDQSQAVKQAVKQHLGQDYTLTHLGHAAMILALLRVSPIPSGFSASATVASPLLVNGRRYLNGKYDDRRYGSCLATAFVDLAPLAQ</sequence>
<dbReference type="InterPro" id="IPR009992">
    <property type="entry name" value="Tri3/Sat12/Sat16/Mac1"/>
</dbReference>
<dbReference type="GO" id="GO:0016407">
    <property type="term" value="F:acetyltransferase activity"/>
    <property type="evidence" value="ECO:0007669"/>
    <property type="project" value="InterPro"/>
</dbReference>
<keyword evidence="2" id="KW-0808">Transferase</keyword>
<dbReference type="AlphaFoldDB" id="A0AA37PH62"/>
<name>A0AA37PH62_9PEZI</name>
<gene>
    <name evidence="3" type="ORF">ColSpa_12121</name>
</gene>
<dbReference type="Pfam" id="PF07428">
    <property type="entry name" value="Tri3"/>
    <property type="match status" value="1"/>
</dbReference>
<dbReference type="Gene3D" id="3.30.559.30">
    <property type="entry name" value="Nonribosomal peptide synthetase, condensation domain"/>
    <property type="match status" value="1"/>
</dbReference>
<dbReference type="Gene3D" id="3.30.559.10">
    <property type="entry name" value="Chloramphenicol acetyltransferase-like domain"/>
    <property type="match status" value="1"/>
</dbReference>
<comment type="caution">
    <text evidence="3">The sequence shown here is derived from an EMBL/GenBank/DDBJ whole genome shotgun (WGS) entry which is preliminary data.</text>
</comment>
<evidence type="ECO:0000256" key="2">
    <source>
        <dbReference type="ARBA" id="ARBA00022679"/>
    </source>
</evidence>
<dbReference type="GeneID" id="73332923"/>
<dbReference type="InterPro" id="IPR023213">
    <property type="entry name" value="CAT-like_dom_sf"/>
</dbReference>
<keyword evidence="4" id="KW-1185">Reference proteome</keyword>
<dbReference type="EMBL" id="BQXU01000057">
    <property type="protein sequence ID" value="GKT51940.1"/>
    <property type="molecule type" value="Genomic_DNA"/>
</dbReference>
<organism evidence="3 4">
    <name type="scientific">Colletotrichum spaethianum</name>
    <dbReference type="NCBI Taxonomy" id="700344"/>
    <lineage>
        <taxon>Eukaryota</taxon>
        <taxon>Fungi</taxon>
        <taxon>Dikarya</taxon>
        <taxon>Ascomycota</taxon>
        <taxon>Pezizomycotina</taxon>
        <taxon>Sordariomycetes</taxon>
        <taxon>Hypocreomycetidae</taxon>
        <taxon>Glomerellales</taxon>
        <taxon>Glomerellaceae</taxon>
        <taxon>Colletotrichum</taxon>
        <taxon>Colletotrichum spaethianum species complex</taxon>
    </lineage>
</organism>
<protein>
    <submittedName>
        <fullName evidence="3">15-O-acetyltransferase SAT12</fullName>
    </submittedName>
</protein>
<dbReference type="PANTHER" id="PTHR42034">
    <property type="entry name" value="CHROMOSOME 7, WHOLE GENOME SHOTGUN SEQUENCE-RELATED"/>
    <property type="match status" value="1"/>
</dbReference>
<evidence type="ECO:0000313" key="4">
    <source>
        <dbReference type="Proteomes" id="UP001055115"/>
    </source>
</evidence>
<dbReference type="RefSeq" id="XP_049134290.1">
    <property type="nucleotide sequence ID" value="XM_049278333.1"/>
</dbReference>
<dbReference type="GO" id="GO:0043386">
    <property type="term" value="P:mycotoxin biosynthetic process"/>
    <property type="evidence" value="ECO:0007669"/>
    <property type="project" value="InterPro"/>
</dbReference>
<accession>A0AA37PH62</accession>
<dbReference type="PANTHER" id="PTHR42034:SF1">
    <property type="entry name" value="CONDENSATION DOMAIN-CONTAINING PROTEIN"/>
    <property type="match status" value="1"/>
</dbReference>